<dbReference type="GO" id="GO:0031146">
    <property type="term" value="P:SCF-dependent proteasomal ubiquitin-dependent protein catabolic process"/>
    <property type="evidence" value="ECO:0007669"/>
    <property type="project" value="TreeGrafter"/>
</dbReference>
<gene>
    <name evidence="1" type="ORF">LCOR_11629.1</name>
</gene>
<proteinExistence type="predicted"/>
<accession>A0A068SES4</accession>
<keyword evidence="2" id="KW-1185">Reference proteome</keyword>
<dbReference type="Gene3D" id="3.80.10.10">
    <property type="entry name" value="Ribonuclease Inhibitor"/>
    <property type="match status" value="2"/>
</dbReference>
<reference evidence="1" key="1">
    <citation type="submission" date="2013-08" db="EMBL/GenBank/DDBJ databases">
        <title>Gene expansion shapes genome architecture in the human pathogen Lichtheimia corymbifera: an evolutionary genomics analysis in the ancient terrestrial Mucorales (Mucoromycotina).</title>
        <authorList>
            <person name="Schwartze V.U."/>
            <person name="Winter S."/>
            <person name="Shelest E."/>
            <person name="Marcet-Houben M."/>
            <person name="Horn F."/>
            <person name="Wehner S."/>
            <person name="Hoffmann K."/>
            <person name="Riege K."/>
            <person name="Sammeth M."/>
            <person name="Nowrousian M."/>
            <person name="Valiante V."/>
            <person name="Linde J."/>
            <person name="Jacobsen I.D."/>
            <person name="Marz M."/>
            <person name="Brakhage A.A."/>
            <person name="Gabaldon T."/>
            <person name="Bocker S."/>
            <person name="Voigt K."/>
        </authorList>
    </citation>
    <scope>NUCLEOTIDE SEQUENCE [LARGE SCALE GENOMIC DNA]</scope>
    <source>
        <strain evidence="1">FSU 9682</strain>
    </source>
</reference>
<dbReference type="OrthoDB" id="2295380at2759"/>
<dbReference type="EMBL" id="CBTN010000111">
    <property type="protein sequence ID" value="CDH60853.1"/>
    <property type="molecule type" value="Genomic_DNA"/>
</dbReference>
<dbReference type="AlphaFoldDB" id="A0A068SES4"/>
<dbReference type="Proteomes" id="UP000027586">
    <property type="component" value="Unassembled WGS sequence"/>
</dbReference>
<organism evidence="1 2">
    <name type="scientific">Lichtheimia corymbifera JMRC:FSU:9682</name>
    <dbReference type="NCBI Taxonomy" id="1263082"/>
    <lineage>
        <taxon>Eukaryota</taxon>
        <taxon>Fungi</taxon>
        <taxon>Fungi incertae sedis</taxon>
        <taxon>Mucoromycota</taxon>
        <taxon>Mucoromycotina</taxon>
        <taxon>Mucoromycetes</taxon>
        <taxon>Mucorales</taxon>
        <taxon>Lichtheimiaceae</taxon>
        <taxon>Lichtheimia</taxon>
    </lineage>
</organism>
<name>A0A068SES4_9FUNG</name>
<dbReference type="InterPro" id="IPR032675">
    <property type="entry name" value="LRR_dom_sf"/>
</dbReference>
<sequence>MQFSSFLHILSNTSTRFQPYALLTRHRRFQMRTAQCTRIYNSVQEACWYFVRDLPWEIVKCYIVPRIFGEGRPIVYLQQPCSYLDMYSTWSKRIISADDRFHFIGVGQSLSDHHRMRLMTIAPLIKSLALSISGVQHIPQLLKCGKLLSLTKLKIHVNGTQEALLQLLEITPNLTHLDIKYDDNEHTPLSLFDVLDRCPRLIRLDFVCYPGSIIDTTYNSERDRIYGNITHLRTRYENLDNRDIFVPLIQRLPNLRLLALIYPSSTGMTTIDQRCPKLQQLLLSYPYVPIAIVDDIKEEEYETPGLRFLSLAGGTYEEDYVTDIMIRHKATLESLELKGGQIPIKDFIDLQNVELKQLKSLSFGDESRHGLLEFIEWVVQHAPNLESVETVDPKAWPRMLNGILRYRPLKRIGLYCASYHQPEEYAFIQHHIQLGAESHLQSLQCTFRHIRKHDSWIFLIPKLTQLKTLELSSRSGFYMSTLDTFIKAVSEGCIGLERLIVKSRVCFSSSEWIHDLSKHRNLQEIIVDTAHIPDHFLTALEAFPHLKLIHLKYDVKNWDSLAKLKDKMPNVVYTEKYYPTF</sequence>
<dbReference type="VEuPathDB" id="FungiDB:LCOR_11629.1"/>
<protein>
    <recommendedName>
        <fullName evidence="3">F-box domain-containing protein</fullName>
    </recommendedName>
</protein>
<dbReference type="PANTHER" id="PTHR13318:SF95">
    <property type="entry name" value="F-BOX PROTEIN YLR352W"/>
    <property type="match status" value="1"/>
</dbReference>
<evidence type="ECO:0008006" key="3">
    <source>
        <dbReference type="Google" id="ProtNLM"/>
    </source>
</evidence>
<evidence type="ECO:0000313" key="2">
    <source>
        <dbReference type="Proteomes" id="UP000027586"/>
    </source>
</evidence>
<evidence type="ECO:0000313" key="1">
    <source>
        <dbReference type="EMBL" id="CDH60853.1"/>
    </source>
</evidence>
<comment type="caution">
    <text evidence="1">The sequence shown here is derived from an EMBL/GenBank/DDBJ whole genome shotgun (WGS) entry which is preliminary data.</text>
</comment>
<dbReference type="SUPFAM" id="SSF52047">
    <property type="entry name" value="RNI-like"/>
    <property type="match status" value="1"/>
</dbReference>
<dbReference type="PANTHER" id="PTHR13318">
    <property type="entry name" value="PARTNER OF PAIRED, ISOFORM B-RELATED"/>
    <property type="match status" value="1"/>
</dbReference>
<dbReference type="GO" id="GO:0019005">
    <property type="term" value="C:SCF ubiquitin ligase complex"/>
    <property type="evidence" value="ECO:0007669"/>
    <property type="project" value="TreeGrafter"/>
</dbReference>